<dbReference type="Gene3D" id="2.60.120.480">
    <property type="entry name" value="Ureidoglycolate hydrolase"/>
    <property type="match status" value="1"/>
</dbReference>
<evidence type="ECO:0000313" key="6">
    <source>
        <dbReference type="Proteomes" id="UP000281343"/>
    </source>
</evidence>
<evidence type="ECO:0008006" key="7">
    <source>
        <dbReference type="Google" id="ProtNLM"/>
    </source>
</evidence>
<evidence type="ECO:0000256" key="4">
    <source>
        <dbReference type="ARBA" id="ARBA00047684"/>
    </source>
</evidence>
<accession>A0A3L9Y4P0</accession>
<keyword evidence="6" id="KW-1185">Reference proteome</keyword>
<dbReference type="CDD" id="cd20298">
    <property type="entry name" value="cupin_UAH"/>
    <property type="match status" value="1"/>
</dbReference>
<comment type="caution">
    <text evidence="5">The sequence shown here is derived from an EMBL/GenBank/DDBJ whole genome shotgun (WGS) entry which is preliminary data.</text>
</comment>
<proteinExistence type="predicted"/>
<gene>
    <name evidence="5" type="ORF">D9R08_09290</name>
</gene>
<evidence type="ECO:0000256" key="2">
    <source>
        <dbReference type="ARBA" id="ARBA00022631"/>
    </source>
</evidence>
<dbReference type="PANTHER" id="PTHR21221:SF1">
    <property type="entry name" value="UREIDOGLYCOLATE LYASE"/>
    <property type="match status" value="1"/>
</dbReference>
<evidence type="ECO:0000256" key="3">
    <source>
        <dbReference type="ARBA" id="ARBA00023239"/>
    </source>
</evidence>
<dbReference type="GO" id="GO:0006144">
    <property type="term" value="P:purine nucleobase metabolic process"/>
    <property type="evidence" value="ECO:0007669"/>
    <property type="project" value="UniProtKB-KW"/>
</dbReference>
<dbReference type="GO" id="GO:0004848">
    <property type="term" value="F:ureidoglycolate hydrolase activity"/>
    <property type="evidence" value="ECO:0007669"/>
    <property type="project" value="InterPro"/>
</dbReference>
<dbReference type="InterPro" id="IPR047233">
    <property type="entry name" value="UAH_cupin"/>
</dbReference>
<dbReference type="GO" id="GO:0000256">
    <property type="term" value="P:allantoin catabolic process"/>
    <property type="evidence" value="ECO:0007669"/>
    <property type="project" value="InterPro"/>
</dbReference>
<dbReference type="PANTHER" id="PTHR21221">
    <property type="entry name" value="UREIDOGLYCOLATE HYDROLASE"/>
    <property type="match status" value="1"/>
</dbReference>
<dbReference type="GO" id="GO:0050385">
    <property type="term" value="F:ureidoglycolate lyase activity"/>
    <property type="evidence" value="ECO:0007669"/>
    <property type="project" value="UniProtKB-EC"/>
</dbReference>
<reference evidence="5 6" key="1">
    <citation type="submission" date="2018-10" db="EMBL/GenBank/DDBJ databases">
        <authorList>
            <person name="Jung H.S."/>
            <person name="Jeon C.O."/>
        </authorList>
    </citation>
    <scope>NUCLEOTIDE SEQUENCE [LARGE SCALE GENOMIC DNA]</scope>
    <source>
        <strain evidence="5 6">MA-7-27</strain>
    </source>
</reference>
<dbReference type="OrthoDB" id="9804602at2"/>
<dbReference type="SUPFAM" id="SSF51182">
    <property type="entry name" value="RmlC-like cupins"/>
    <property type="match status" value="1"/>
</dbReference>
<evidence type="ECO:0000256" key="1">
    <source>
        <dbReference type="ARBA" id="ARBA00011738"/>
    </source>
</evidence>
<dbReference type="InterPro" id="IPR024060">
    <property type="entry name" value="Ureidoglycolate_lyase_dom_sf"/>
</dbReference>
<keyword evidence="2" id="KW-0659">Purine metabolism</keyword>
<dbReference type="RefSeq" id="WP_121897778.1">
    <property type="nucleotide sequence ID" value="NZ_RCNT01000004.1"/>
</dbReference>
<comment type="catalytic activity">
    <reaction evidence="4">
        <text>(S)-ureidoglycolate = urea + glyoxylate</text>
        <dbReference type="Rhea" id="RHEA:11304"/>
        <dbReference type="ChEBI" id="CHEBI:16199"/>
        <dbReference type="ChEBI" id="CHEBI:36655"/>
        <dbReference type="ChEBI" id="CHEBI:57296"/>
        <dbReference type="EC" id="4.3.2.3"/>
    </reaction>
</comment>
<dbReference type="InterPro" id="IPR011051">
    <property type="entry name" value="RmlC_Cupin_sf"/>
</dbReference>
<protein>
    <recommendedName>
        <fullName evidence="7">Ureidoglycolate hydrolase</fullName>
    </recommendedName>
</protein>
<name>A0A3L9Y4P0_9RHOB</name>
<dbReference type="InterPro" id="IPR007247">
    <property type="entry name" value="Ureidogly_lyase"/>
</dbReference>
<dbReference type="AlphaFoldDB" id="A0A3L9Y4P0"/>
<sequence length="167" mass="18103">MTGPVLKLQPPDVAAFAPYGDLVLPPEEPGARRFYSTALHARGETSAPVLHVNNVAPQALPLAVTRIERHPFAAQCFFPLDVSRYAVMVMPSDTEGRPLPDRALAFLMPGTIGVIFNPGVWHLGATVLDRPGHFTVLMWRGGPMQDDDFRTIAPLTLIDPMDPLAGA</sequence>
<comment type="subunit">
    <text evidence="1">Homodimer.</text>
</comment>
<evidence type="ECO:0000313" key="5">
    <source>
        <dbReference type="EMBL" id="RMA42298.1"/>
    </source>
</evidence>
<dbReference type="EMBL" id="RCNT01000004">
    <property type="protein sequence ID" value="RMA42298.1"/>
    <property type="molecule type" value="Genomic_DNA"/>
</dbReference>
<dbReference type="Pfam" id="PF04115">
    <property type="entry name" value="Ureidogly_lyase"/>
    <property type="match status" value="1"/>
</dbReference>
<dbReference type="Proteomes" id="UP000281343">
    <property type="component" value="Unassembled WGS sequence"/>
</dbReference>
<organism evidence="5 6">
    <name type="scientific">Rhodophyticola porphyridii</name>
    <dbReference type="NCBI Taxonomy" id="1852017"/>
    <lineage>
        <taxon>Bacteria</taxon>
        <taxon>Pseudomonadati</taxon>
        <taxon>Pseudomonadota</taxon>
        <taxon>Alphaproteobacteria</taxon>
        <taxon>Rhodobacterales</taxon>
        <taxon>Roseobacteraceae</taxon>
        <taxon>Rhodophyticola</taxon>
    </lineage>
</organism>
<keyword evidence="3" id="KW-0456">Lyase</keyword>